<name>A0A8J4Y7E5_CHIOP</name>
<accession>A0A8J4Y7E5</accession>
<comment type="caution">
    <text evidence="2">The sequence shown here is derived from an EMBL/GenBank/DDBJ whole genome shotgun (WGS) entry which is preliminary data.</text>
</comment>
<protein>
    <submittedName>
        <fullName evidence="2">Uncharacterized protein</fullName>
    </submittedName>
</protein>
<dbReference type="Proteomes" id="UP000770661">
    <property type="component" value="Unassembled WGS sequence"/>
</dbReference>
<dbReference type="EMBL" id="JACEEZ010017314">
    <property type="protein sequence ID" value="KAG0717639.1"/>
    <property type="molecule type" value="Genomic_DNA"/>
</dbReference>
<sequence>MDLKHPLAEYQSSNSLGELTPLEKHTRGSVTGNHGSPSGVPFKHQIPPADRDNLSVGNIKSLLGQKSYQNGGKGGIQILRQWCVLLCGRKPYRRGITCPPPKHEGGEDTLGTLQKKGVSKIWSELIMPGFGGGMGKNCAGGPAWGTCPKGKEKFVKRSKGLSGTLGKEEG</sequence>
<evidence type="ECO:0000256" key="1">
    <source>
        <dbReference type="SAM" id="MobiDB-lite"/>
    </source>
</evidence>
<evidence type="ECO:0000313" key="2">
    <source>
        <dbReference type="EMBL" id="KAG0717639.1"/>
    </source>
</evidence>
<reference evidence="2" key="1">
    <citation type="submission" date="2020-07" db="EMBL/GenBank/DDBJ databases">
        <title>The High-quality genome of the commercially important snow crab, Chionoecetes opilio.</title>
        <authorList>
            <person name="Jeong J.-H."/>
            <person name="Ryu S."/>
        </authorList>
    </citation>
    <scope>NUCLEOTIDE SEQUENCE</scope>
    <source>
        <strain evidence="2">MADBK_172401_WGS</strain>
        <tissue evidence="2">Digestive gland</tissue>
    </source>
</reference>
<proteinExistence type="predicted"/>
<organism evidence="2 3">
    <name type="scientific">Chionoecetes opilio</name>
    <name type="common">Atlantic snow crab</name>
    <name type="synonym">Cancer opilio</name>
    <dbReference type="NCBI Taxonomy" id="41210"/>
    <lineage>
        <taxon>Eukaryota</taxon>
        <taxon>Metazoa</taxon>
        <taxon>Ecdysozoa</taxon>
        <taxon>Arthropoda</taxon>
        <taxon>Crustacea</taxon>
        <taxon>Multicrustacea</taxon>
        <taxon>Malacostraca</taxon>
        <taxon>Eumalacostraca</taxon>
        <taxon>Eucarida</taxon>
        <taxon>Decapoda</taxon>
        <taxon>Pleocyemata</taxon>
        <taxon>Brachyura</taxon>
        <taxon>Eubrachyura</taxon>
        <taxon>Majoidea</taxon>
        <taxon>Majidae</taxon>
        <taxon>Chionoecetes</taxon>
    </lineage>
</organism>
<gene>
    <name evidence="2" type="ORF">GWK47_007974</name>
</gene>
<dbReference type="AlphaFoldDB" id="A0A8J4Y7E5"/>
<keyword evidence="3" id="KW-1185">Reference proteome</keyword>
<evidence type="ECO:0000313" key="3">
    <source>
        <dbReference type="Proteomes" id="UP000770661"/>
    </source>
</evidence>
<feature type="region of interest" description="Disordered" evidence="1">
    <location>
        <begin position="1"/>
        <end position="43"/>
    </location>
</feature>